<dbReference type="Pfam" id="PF07661">
    <property type="entry name" value="MORN_2"/>
    <property type="match status" value="2"/>
</dbReference>
<sequence length="115" mass="13025">MKRYIAMAALLIGGLATAQQNKPVLEEVNGMVKVTYYYENGKVQQEGFYKDGKLEGKWISYDENGNKIAIAEYTDGNKTGKWFFWTDKNLSEVDYTQGAIAEVKVWNREALAGKN</sequence>
<dbReference type="InterPro" id="IPR011652">
    <property type="entry name" value="MORN_2"/>
</dbReference>
<feature type="chain" id="PRO_5020970486" evidence="1">
    <location>
        <begin position="19"/>
        <end position="115"/>
    </location>
</feature>
<evidence type="ECO:0000313" key="2">
    <source>
        <dbReference type="EMBL" id="RXR24561.1"/>
    </source>
</evidence>
<reference evidence="3" key="1">
    <citation type="submission" date="2019-01" db="EMBL/GenBank/DDBJ databases">
        <title>Cytophagaceae bacterium strain CAR-16.</title>
        <authorList>
            <person name="Chen W.-M."/>
        </authorList>
    </citation>
    <scope>NUCLEOTIDE SEQUENCE [LARGE SCALE GENOMIC DNA]</scope>
    <source>
        <strain evidence="3">WWJ-16</strain>
    </source>
</reference>
<comment type="caution">
    <text evidence="2">The sequence shown here is derived from an EMBL/GenBank/DDBJ whole genome shotgun (WGS) entry which is preliminary data.</text>
</comment>
<dbReference type="AlphaFoldDB" id="A0A4Q1KD00"/>
<keyword evidence="1" id="KW-0732">Signal</keyword>
<dbReference type="SUPFAM" id="SSF82185">
    <property type="entry name" value="Histone H3 K4-specific methyltransferase SET7/9 N-terminal domain"/>
    <property type="match status" value="1"/>
</dbReference>
<evidence type="ECO:0000256" key="1">
    <source>
        <dbReference type="SAM" id="SignalP"/>
    </source>
</evidence>
<feature type="signal peptide" evidence="1">
    <location>
        <begin position="1"/>
        <end position="18"/>
    </location>
</feature>
<dbReference type="OrthoDB" id="1467310at2"/>
<dbReference type="Proteomes" id="UP000289857">
    <property type="component" value="Unassembled WGS sequence"/>
</dbReference>
<dbReference type="Gene3D" id="2.20.110.10">
    <property type="entry name" value="Histone H3 K4-specific methyltransferase SET7/9 N-terminal domain"/>
    <property type="match status" value="1"/>
</dbReference>
<proteinExistence type="predicted"/>
<dbReference type="RefSeq" id="WP_129460539.1">
    <property type="nucleotide sequence ID" value="NZ_SBKN01000001.1"/>
</dbReference>
<name>A0A4Q1KD00_9FLAO</name>
<protein>
    <submittedName>
        <fullName evidence="2">Membrane-binding protein</fullName>
    </submittedName>
</protein>
<gene>
    <name evidence="2" type="ORF">EQG61_03700</name>
</gene>
<dbReference type="EMBL" id="SBKN01000001">
    <property type="protein sequence ID" value="RXR24561.1"/>
    <property type="molecule type" value="Genomic_DNA"/>
</dbReference>
<keyword evidence="3" id="KW-1185">Reference proteome</keyword>
<accession>A0A4Q1KD00</accession>
<organism evidence="2 3">
    <name type="scientific">Flavobacterium stagni</name>
    <dbReference type="NCBI Taxonomy" id="2506421"/>
    <lineage>
        <taxon>Bacteria</taxon>
        <taxon>Pseudomonadati</taxon>
        <taxon>Bacteroidota</taxon>
        <taxon>Flavobacteriia</taxon>
        <taxon>Flavobacteriales</taxon>
        <taxon>Flavobacteriaceae</taxon>
        <taxon>Flavobacterium</taxon>
    </lineage>
</organism>
<evidence type="ECO:0000313" key="3">
    <source>
        <dbReference type="Proteomes" id="UP000289857"/>
    </source>
</evidence>